<dbReference type="Gene3D" id="3.90.1750.20">
    <property type="entry name" value="Putative Large Serine Recombinase, Chain B, Domain 2"/>
    <property type="match status" value="1"/>
</dbReference>
<dbReference type="PANTHER" id="PTHR30461">
    <property type="entry name" value="DNA-INVERTASE FROM LAMBDOID PROPHAGE"/>
    <property type="match status" value="1"/>
</dbReference>
<dbReference type="InterPro" id="IPR025827">
    <property type="entry name" value="Zn_ribbon_recom_dom"/>
</dbReference>
<feature type="domain" description="Resolvase/invertase-type recombinase catalytic" evidence="1">
    <location>
        <begin position="3"/>
        <end position="147"/>
    </location>
</feature>
<gene>
    <name evidence="3" type="ORF">IMCC3317_34480</name>
</gene>
<dbReference type="InterPro" id="IPR038109">
    <property type="entry name" value="DNA_bind_recomb_sf"/>
</dbReference>
<keyword evidence="4" id="KW-1185">Reference proteome</keyword>
<dbReference type="SUPFAM" id="SSF53041">
    <property type="entry name" value="Resolvase-like"/>
    <property type="match status" value="1"/>
</dbReference>
<dbReference type="PROSITE" id="PS51736">
    <property type="entry name" value="RECOMBINASES_3"/>
    <property type="match status" value="1"/>
</dbReference>
<dbReference type="AlphaFoldDB" id="A0A7L4ZQB9"/>
<dbReference type="EMBL" id="CP019288">
    <property type="protein sequence ID" value="QHI38064.1"/>
    <property type="molecule type" value="Genomic_DNA"/>
</dbReference>
<dbReference type="InterPro" id="IPR011109">
    <property type="entry name" value="DNA_bind_recombinase_dom"/>
</dbReference>
<reference evidence="3 4" key="1">
    <citation type="journal article" date="2013" name="Int. J. Syst. Evol. Microbiol.">
        <title>Kordia antarctica sp. nov., isolated from Antarctic seawater.</title>
        <authorList>
            <person name="Baek K."/>
            <person name="Choi A."/>
            <person name="Kang I."/>
            <person name="Lee K."/>
            <person name="Cho J.C."/>
        </authorList>
    </citation>
    <scope>NUCLEOTIDE SEQUENCE [LARGE SCALE GENOMIC DNA]</scope>
    <source>
        <strain evidence="3 4">IMCC3317</strain>
    </source>
</reference>
<feature type="domain" description="Recombinase" evidence="2">
    <location>
        <begin position="154"/>
        <end position="261"/>
    </location>
</feature>
<name>A0A7L4ZQB9_9FLAO</name>
<dbReference type="RefSeq" id="WP_160130629.1">
    <property type="nucleotide sequence ID" value="NZ_CP019288.1"/>
</dbReference>
<evidence type="ECO:0000313" key="3">
    <source>
        <dbReference type="EMBL" id="QHI38064.1"/>
    </source>
</evidence>
<dbReference type="Pfam" id="PF00239">
    <property type="entry name" value="Resolvase"/>
    <property type="match status" value="1"/>
</dbReference>
<proteinExistence type="predicted"/>
<dbReference type="Proteomes" id="UP000464657">
    <property type="component" value="Chromosome"/>
</dbReference>
<evidence type="ECO:0008006" key="5">
    <source>
        <dbReference type="Google" id="ProtNLM"/>
    </source>
</evidence>
<evidence type="ECO:0000259" key="1">
    <source>
        <dbReference type="PROSITE" id="PS51736"/>
    </source>
</evidence>
<accession>A0A7L4ZQB9</accession>
<dbReference type="Pfam" id="PF13408">
    <property type="entry name" value="Zn_ribbon_recom"/>
    <property type="match status" value="1"/>
</dbReference>
<evidence type="ECO:0000259" key="2">
    <source>
        <dbReference type="PROSITE" id="PS51737"/>
    </source>
</evidence>
<dbReference type="InterPro" id="IPR006119">
    <property type="entry name" value="Resolv_N"/>
</dbReference>
<dbReference type="SMART" id="SM00857">
    <property type="entry name" value="Resolvase"/>
    <property type="match status" value="1"/>
</dbReference>
<sequence>MNNVYGYIRVSDKKQEKGVSFAEQRRILAEYAKANNLTIIHFYKETKTAAKRGRPFFNEMMENLKLEKASGVIIHKIDRSARNLHDWADIGDLIDNNIQVYFAHENLNLNERGGRLSADIQAVMASDYVRNLRQEIVKGMYGRLKQGMYPWGAPVGYMNNGKGKIKTIDPIKAPLVKEVFKLYLSESYNIITLAEEMKKRGLRNTAGNFVDKNSIITILKNPFYIGIMQVKGQTFTGKHESLISTKKFEQAQLILKARDRKGKGLKHFYLFRKLLKCKNCNATLCGERQKGRIYYRCQRRECPNKGIREDTVEFQVKNKLKEIALHQSEVEDIGNILDIERKNFNTIKQSKLSGYKLQLHQLQNQEEKLLDAYLDNVIEKNDYQKRKKKLLIKLQGIEECISNINTETEKTFKRIEEVLELCYEPLKLYNSSIIEEKREYLKNVISNFEVTAKKVYFSMCSPYDDLAKRHFLDLCAHNQDTQRTSTLQIDHTNKALDIPRKAMKKKEVEEFVHTLMRLEGM</sequence>
<organism evidence="3 4">
    <name type="scientific">Kordia antarctica</name>
    <dbReference type="NCBI Taxonomy" id="1218801"/>
    <lineage>
        <taxon>Bacteria</taxon>
        <taxon>Pseudomonadati</taxon>
        <taxon>Bacteroidota</taxon>
        <taxon>Flavobacteriia</taxon>
        <taxon>Flavobacteriales</taxon>
        <taxon>Flavobacteriaceae</taxon>
        <taxon>Kordia</taxon>
    </lineage>
</organism>
<dbReference type="Pfam" id="PF07508">
    <property type="entry name" value="Recombinase"/>
    <property type="match status" value="1"/>
</dbReference>
<dbReference type="KEGG" id="kan:IMCC3317_34480"/>
<dbReference type="PANTHER" id="PTHR30461:SF23">
    <property type="entry name" value="DNA RECOMBINASE-RELATED"/>
    <property type="match status" value="1"/>
</dbReference>
<dbReference type="GO" id="GO:0000150">
    <property type="term" value="F:DNA strand exchange activity"/>
    <property type="evidence" value="ECO:0007669"/>
    <property type="project" value="InterPro"/>
</dbReference>
<dbReference type="InterPro" id="IPR050639">
    <property type="entry name" value="SSR_resolvase"/>
</dbReference>
<dbReference type="OrthoDB" id="9815006at2"/>
<dbReference type="PROSITE" id="PS51737">
    <property type="entry name" value="RECOMBINASE_DNA_BIND"/>
    <property type="match status" value="1"/>
</dbReference>
<protein>
    <recommendedName>
        <fullName evidence="5">DNA-invertase hin</fullName>
    </recommendedName>
</protein>
<evidence type="ECO:0000313" key="4">
    <source>
        <dbReference type="Proteomes" id="UP000464657"/>
    </source>
</evidence>
<dbReference type="CDD" id="cd00338">
    <property type="entry name" value="Ser_Recombinase"/>
    <property type="match status" value="1"/>
</dbReference>
<dbReference type="Gene3D" id="3.40.50.1390">
    <property type="entry name" value="Resolvase, N-terminal catalytic domain"/>
    <property type="match status" value="1"/>
</dbReference>
<dbReference type="GO" id="GO:0003677">
    <property type="term" value="F:DNA binding"/>
    <property type="evidence" value="ECO:0007669"/>
    <property type="project" value="InterPro"/>
</dbReference>
<dbReference type="InterPro" id="IPR036162">
    <property type="entry name" value="Resolvase-like_N_sf"/>
</dbReference>